<reference evidence="2" key="1">
    <citation type="journal article" date="2019" name="Int. J. Syst. Evol. Microbiol.">
        <title>The Global Catalogue of Microorganisms (GCM) 10K type strain sequencing project: providing services to taxonomists for standard genome sequencing and annotation.</title>
        <authorList>
            <consortium name="The Broad Institute Genomics Platform"/>
            <consortium name="The Broad Institute Genome Sequencing Center for Infectious Disease"/>
            <person name="Wu L."/>
            <person name="Ma J."/>
        </authorList>
    </citation>
    <scope>NUCLEOTIDE SEQUENCE [LARGE SCALE GENOMIC DNA]</scope>
    <source>
        <strain evidence="2">JCM 17217</strain>
    </source>
</reference>
<evidence type="ECO:0000313" key="2">
    <source>
        <dbReference type="Proteomes" id="UP001501556"/>
    </source>
</evidence>
<gene>
    <name evidence="1" type="ORF">GCM10022407_23610</name>
</gene>
<dbReference type="EMBL" id="BAABDI010000015">
    <property type="protein sequence ID" value="GAA3977621.1"/>
    <property type="molecule type" value="Genomic_DNA"/>
</dbReference>
<comment type="caution">
    <text evidence="1">The sequence shown here is derived from an EMBL/GenBank/DDBJ whole genome shotgun (WGS) entry which is preliminary data.</text>
</comment>
<dbReference type="Proteomes" id="UP001501556">
    <property type="component" value="Unassembled WGS sequence"/>
</dbReference>
<evidence type="ECO:0000313" key="1">
    <source>
        <dbReference type="EMBL" id="GAA3977621.1"/>
    </source>
</evidence>
<proteinExistence type="predicted"/>
<organism evidence="1 2">
    <name type="scientific">Hymenobacter antarcticus</name>
    <dbReference type="NCBI Taxonomy" id="486270"/>
    <lineage>
        <taxon>Bacteria</taxon>
        <taxon>Pseudomonadati</taxon>
        <taxon>Bacteroidota</taxon>
        <taxon>Cytophagia</taxon>
        <taxon>Cytophagales</taxon>
        <taxon>Hymenobacteraceae</taxon>
        <taxon>Hymenobacter</taxon>
    </lineage>
</organism>
<keyword evidence="2" id="KW-1185">Reference proteome</keyword>
<protein>
    <recommendedName>
        <fullName evidence="3">DUF4224 domain-containing protein</fullName>
    </recommendedName>
</protein>
<name>A0ABP7Q7P6_9BACT</name>
<evidence type="ECO:0008006" key="3">
    <source>
        <dbReference type="Google" id="ProtNLM"/>
    </source>
</evidence>
<dbReference type="RefSeq" id="WP_345124558.1">
    <property type="nucleotide sequence ID" value="NZ_BAABDI010000015.1"/>
</dbReference>
<accession>A0ABP7Q7P6</accession>
<sequence length="75" mass="8491">MKSTIISEAPQGYIEEVQRIGQNAVIKAQENLRRKGIPLCFSRNGRIYYEMPDGSIQTENPYPELLRQRGIVPAG</sequence>